<keyword evidence="1" id="KW-0496">Mitochondrion</keyword>
<sequence>MEEETISISIYHASNSDRCCIMETTQDASKIKLFLYSALTDLIDSAIPVNGYI</sequence>
<protein>
    <submittedName>
        <fullName evidence="1">Uncharacterized protein</fullName>
    </submittedName>
</protein>
<accession>A0A101M048</accession>
<dbReference type="EMBL" id="LKAM01000005">
    <property type="protein sequence ID" value="KUM48569.1"/>
    <property type="molecule type" value="Genomic_DNA"/>
</dbReference>
<proteinExistence type="predicted"/>
<dbReference type="AlphaFoldDB" id="A0A101M048"/>
<geneLocation type="mitochondrion" evidence="1"/>
<evidence type="ECO:0000313" key="1">
    <source>
        <dbReference type="EMBL" id="KUM48569.1"/>
    </source>
</evidence>
<organism evidence="1">
    <name type="scientific">Picea glauca</name>
    <name type="common">White spruce</name>
    <name type="synonym">Pinus glauca</name>
    <dbReference type="NCBI Taxonomy" id="3330"/>
    <lineage>
        <taxon>Eukaryota</taxon>
        <taxon>Viridiplantae</taxon>
        <taxon>Streptophyta</taxon>
        <taxon>Embryophyta</taxon>
        <taxon>Tracheophyta</taxon>
        <taxon>Spermatophyta</taxon>
        <taxon>Pinopsida</taxon>
        <taxon>Pinidae</taxon>
        <taxon>Conifers I</taxon>
        <taxon>Pinales</taxon>
        <taxon>Pinaceae</taxon>
        <taxon>Picea</taxon>
    </lineage>
</organism>
<gene>
    <name evidence="1" type="ORF">ABT39_MTgene4584</name>
</gene>
<name>A0A101M048_PICGL</name>
<comment type="caution">
    <text evidence="1">The sequence shown here is derived from an EMBL/GenBank/DDBJ whole genome shotgun (WGS) entry which is preliminary data.</text>
</comment>
<reference evidence="1" key="1">
    <citation type="journal article" date="2015" name="Genome Biol. Evol.">
        <title>Organellar Genomes of White Spruce (Picea glauca): Assembly and Annotation.</title>
        <authorList>
            <person name="Jackman S.D."/>
            <person name="Warren R.L."/>
            <person name="Gibb E.A."/>
            <person name="Vandervalk B.P."/>
            <person name="Mohamadi H."/>
            <person name="Chu J."/>
            <person name="Raymond A."/>
            <person name="Pleasance S."/>
            <person name="Coope R."/>
            <person name="Wildung M.R."/>
            <person name="Ritland C.E."/>
            <person name="Bousquet J."/>
            <person name="Jones S.J."/>
            <person name="Bohlmann J."/>
            <person name="Birol I."/>
        </authorList>
    </citation>
    <scope>NUCLEOTIDE SEQUENCE [LARGE SCALE GENOMIC DNA]</scope>
    <source>
        <tissue evidence="1">Flushing bud</tissue>
    </source>
</reference>